<dbReference type="RefSeq" id="WP_249376238.1">
    <property type="nucleotide sequence ID" value="NZ_SNUZ01000007.1"/>
</dbReference>
<accession>A0ABT0NG93</accession>
<organism evidence="2 3">
    <name type="scientific">Ruminococcus bromii</name>
    <dbReference type="NCBI Taxonomy" id="40518"/>
    <lineage>
        <taxon>Bacteria</taxon>
        <taxon>Bacillati</taxon>
        <taxon>Bacillota</taxon>
        <taxon>Clostridia</taxon>
        <taxon>Eubacteriales</taxon>
        <taxon>Oscillospiraceae</taxon>
        <taxon>Ruminococcus</taxon>
    </lineage>
</organism>
<keyword evidence="3" id="KW-1185">Reference proteome</keyword>
<proteinExistence type="predicted"/>
<comment type="caution">
    <text evidence="2">The sequence shown here is derived from an EMBL/GenBank/DDBJ whole genome shotgun (WGS) entry which is preliminary data.</text>
</comment>
<evidence type="ECO:0000313" key="2">
    <source>
        <dbReference type="EMBL" id="MCL3787253.1"/>
    </source>
</evidence>
<evidence type="ECO:0000313" key="3">
    <source>
        <dbReference type="Proteomes" id="UP001056693"/>
    </source>
</evidence>
<dbReference type="EMBL" id="SNUZ01000007">
    <property type="protein sequence ID" value="MCL3787253.1"/>
    <property type="molecule type" value="Genomic_DNA"/>
</dbReference>
<protein>
    <submittedName>
        <fullName evidence="2">Uncharacterized protein</fullName>
    </submittedName>
</protein>
<keyword evidence="1" id="KW-0472">Membrane</keyword>
<name>A0ABT0NG93_9FIRM</name>
<keyword evidence="1" id="KW-1133">Transmembrane helix</keyword>
<keyword evidence="1" id="KW-0812">Transmembrane</keyword>
<dbReference type="Proteomes" id="UP001056693">
    <property type="component" value="Unassembled WGS sequence"/>
</dbReference>
<gene>
    <name evidence="2" type="ORF">E2N93_04340</name>
</gene>
<sequence>MIIALIILFLLTVGGAITSIVISDDFLAAKVIIPTGFLIILIYFFGGVVYTGNLPYEDTVLETYEIISLKDNDNTTGTFVLGTGSVYDTTYYVYNYKTEDGGIKRDKINTNDATVYETKDSPHIDVIGKKLKESAKDSIMYHLFNVGFLEDYITSTPNDCKIYIPEGSIITEFKIDLE</sequence>
<reference evidence="2 3" key="1">
    <citation type="submission" date="2019-03" db="EMBL/GenBank/DDBJ databases">
        <authorList>
            <person name="Molinero N."/>
            <person name="Sanchez B."/>
            <person name="Walker A."/>
            <person name="Duncan S."/>
            <person name="Delgado S."/>
            <person name="Margolles A."/>
        </authorList>
    </citation>
    <scope>NUCLEOTIDE SEQUENCE [LARGE SCALE GENOMIC DNA]</scope>
    <source>
        <strain evidence="2 3">IPLA60002</strain>
    </source>
</reference>
<feature type="transmembrane region" description="Helical" evidence="1">
    <location>
        <begin position="28"/>
        <end position="50"/>
    </location>
</feature>
<evidence type="ECO:0000256" key="1">
    <source>
        <dbReference type="SAM" id="Phobius"/>
    </source>
</evidence>